<feature type="transmembrane region" description="Helical" evidence="2">
    <location>
        <begin position="123"/>
        <end position="145"/>
    </location>
</feature>
<accession>A0AAD4EUE2</accession>
<evidence type="ECO:0000313" key="3">
    <source>
        <dbReference type="EMBL" id="KAG7287484.1"/>
    </source>
</evidence>
<organism evidence="3 4">
    <name type="scientific">Staphylotrichum longicolle</name>
    <dbReference type="NCBI Taxonomy" id="669026"/>
    <lineage>
        <taxon>Eukaryota</taxon>
        <taxon>Fungi</taxon>
        <taxon>Dikarya</taxon>
        <taxon>Ascomycota</taxon>
        <taxon>Pezizomycotina</taxon>
        <taxon>Sordariomycetes</taxon>
        <taxon>Sordariomycetidae</taxon>
        <taxon>Sordariales</taxon>
        <taxon>Chaetomiaceae</taxon>
        <taxon>Staphylotrichum</taxon>
    </lineage>
</organism>
<dbReference type="AlphaFoldDB" id="A0AAD4EUE2"/>
<feature type="coiled-coil region" evidence="1">
    <location>
        <begin position="48"/>
        <end position="82"/>
    </location>
</feature>
<sequence length="225" mass="25261">MCPSSRSLSQLSTPTCVAHIKLRALDAKEQQQKKVKIQPTSASTEDLAEDLSKDLAKGAEEMNTLDAKRKETQKKLDKEKEKRLKRWIYQTFSALAFAIPGAVLIYFVERTLQLNDIELAGGLYALLSLLVAVSTSVAFVVQAVLNKIDVRDRRRELKSARKTLLDEVEARMASLASAAWEGLVEYYNQVVLPFRSLNIWLSSVVDTLLSPDRRHDQVQDGTNNV</sequence>
<evidence type="ECO:0000256" key="2">
    <source>
        <dbReference type="SAM" id="Phobius"/>
    </source>
</evidence>
<dbReference type="Proteomes" id="UP001197093">
    <property type="component" value="Unassembled WGS sequence"/>
</dbReference>
<comment type="caution">
    <text evidence="3">The sequence shown here is derived from an EMBL/GenBank/DDBJ whole genome shotgun (WGS) entry which is preliminary data.</text>
</comment>
<keyword evidence="2" id="KW-0812">Transmembrane</keyword>
<evidence type="ECO:0000313" key="4">
    <source>
        <dbReference type="Proteomes" id="UP001197093"/>
    </source>
</evidence>
<evidence type="ECO:0000256" key="1">
    <source>
        <dbReference type="SAM" id="Coils"/>
    </source>
</evidence>
<keyword evidence="2" id="KW-1133">Transmembrane helix</keyword>
<feature type="transmembrane region" description="Helical" evidence="2">
    <location>
        <begin position="87"/>
        <end position="108"/>
    </location>
</feature>
<reference evidence="3" key="1">
    <citation type="submission" date="2023-02" db="EMBL/GenBank/DDBJ databases">
        <authorList>
            <person name="Palmer J.M."/>
        </authorList>
    </citation>
    <scope>NUCLEOTIDE SEQUENCE</scope>
    <source>
        <strain evidence="3">FW57</strain>
    </source>
</reference>
<proteinExistence type="predicted"/>
<protein>
    <submittedName>
        <fullName evidence="3">Uncharacterized protein</fullName>
    </submittedName>
</protein>
<keyword evidence="4" id="KW-1185">Reference proteome</keyword>
<keyword evidence="2" id="KW-0472">Membrane</keyword>
<keyword evidence="1" id="KW-0175">Coiled coil</keyword>
<gene>
    <name evidence="3" type="ORF">NEMBOFW57_006996</name>
</gene>
<name>A0AAD4EUE2_9PEZI</name>
<dbReference type="EMBL" id="JAHCVI010000003">
    <property type="protein sequence ID" value="KAG7287484.1"/>
    <property type="molecule type" value="Genomic_DNA"/>
</dbReference>